<dbReference type="Pfam" id="PF00512">
    <property type="entry name" value="HisKA"/>
    <property type="match status" value="1"/>
</dbReference>
<keyword evidence="6 11" id="KW-0812">Transmembrane</keyword>
<comment type="subcellular location">
    <subcellularLocation>
        <location evidence="2">Cell membrane</location>
    </subcellularLocation>
</comment>
<protein>
    <recommendedName>
        <fullName evidence="3">histidine kinase</fullName>
        <ecNumber evidence="3">2.7.13.3</ecNumber>
    </recommendedName>
</protein>
<keyword evidence="10 11" id="KW-0472">Membrane</keyword>
<evidence type="ECO:0000256" key="8">
    <source>
        <dbReference type="ARBA" id="ARBA00022989"/>
    </source>
</evidence>
<dbReference type="InterPro" id="IPR005467">
    <property type="entry name" value="His_kinase_dom"/>
</dbReference>
<evidence type="ECO:0000256" key="1">
    <source>
        <dbReference type="ARBA" id="ARBA00000085"/>
    </source>
</evidence>
<dbReference type="SMART" id="SM00388">
    <property type="entry name" value="HisKA"/>
    <property type="match status" value="1"/>
</dbReference>
<keyword evidence="13" id="KW-0813">Transport</keyword>
<feature type="transmembrane region" description="Helical" evidence="11">
    <location>
        <begin position="157"/>
        <end position="180"/>
    </location>
</feature>
<evidence type="ECO:0000256" key="7">
    <source>
        <dbReference type="ARBA" id="ARBA00022777"/>
    </source>
</evidence>
<evidence type="ECO:0000259" key="12">
    <source>
        <dbReference type="PROSITE" id="PS50109"/>
    </source>
</evidence>
<dbReference type="InterPro" id="IPR003661">
    <property type="entry name" value="HisK_dim/P_dom"/>
</dbReference>
<accession>A0A6J4R0G2</accession>
<dbReference type="CDD" id="cd00082">
    <property type="entry name" value="HisKA"/>
    <property type="match status" value="1"/>
</dbReference>
<dbReference type="PANTHER" id="PTHR45436">
    <property type="entry name" value="SENSOR HISTIDINE KINASE YKOH"/>
    <property type="match status" value="1"/>
</dbReference>
<keyword evidence="9" id="KW-0902">Two-component regulatory system</keyword>
<keyword evidence="4" id="KW-0597">Phosphoprotein</keyword>
<dbReference type="InterPro" id="IPR003594">
    <property type="entry name" value="HATPase_dom"/>
</dbReference>
<keyword evidence="5 13" id="KW-0808">Transferase</keyword>
<evidence type="ECO:0000256" key="3">
    <source>
        <dbReference type="ARBA" id="ARBA00012438"/>
    </source>
</evidence>
<evidence type="ECO:0000256" key="4">
    <source>
        <dbReference type="ARBA" id="ARBA00022553"/>
    </source>
</evidence>
<dbReference type="FunFam" id="3.30.565.10:FF:000006">
    <property type="entry name" value="Sensor histidine kinase WalK"/>
    <property type="match status" value="1"/>
</dbReference>
<name>A0A6J4R0G2_9ACTN</name>
<reference evidence="13" key="1">
    <citation type="submission" date="2020-02" db="EMBL/GenBank/DDBJ databases">
        <authorList>
            <person name="Meier V. D."/>
        </authorList>
    </citation>
    <scope>NUCLEOTIDE SEQUENCE</scope>
    <source>
        <strain evidence="13">AVDCRST_MAG58</strain>
    </source>
</reference>
<keyword evidence="7 13" id="KW-0418">Kinase</keyword>
<evidence type="ECO:0000313" key="13">
    <source>
        <dbReference type="EMBL" id="CAA9451964.1"/>
    </source>
</evidence>
<evidence type="ECO:0000256" key="6">
    <source>
        <dbReference type="ARBA" id="ARBA00022692"/>
    </source>
</evidence>
<dbReference type="SUPFAM" id="SSF55874">
    <property type="entry name" value="ATPase domain of HSP90 chaperone/DNA topoisomerase II/histidine kinase"/>
    <property type="match status" value="1"/>
</dbReference>
<dbReference type="AlphaFoldDB" id="A0A6J4R0G2"/>
<dbReference type="SMART" id="SM00387">
    <property type="entry name" value="HATPase_c"/>
    <property type="match status" value="1"/>
</dbReference>
<dbReference type="GO" id="GO:0005886">
    <property type="term" value="C:plasma membrane"/>
    <property type="evidence" value="ECO:0007669"/>
    <property type="project" value="UniProtKB-SubCell"/>
</dbReference>
<evidence type="ECO:0000256" key="2">
    <source>
        <dbReference type="ARBA" id="ARBA00004236"/>
    </source>
</evidence>
<dbReference type="CDD" id="cd00075">
    <property type="entry name" value="HATPase"/>
    <property type="match status" value="1"/>
</dbReference>
<dbReference type="InterPro" id="IPR004358">
    <property type="entry name" value="Sig_transdc_His_kin-like_C"/>
</dbReference>
<dbReference type="Gene3D" id="3.30.565.10">
    <property type="entry name" value="Histidine kinase-like ATPase, C-terminal domain"/>
    <property type="match status" value="1"/>
</dbReference>
<organism evidence="13">
    <name type="scientific">uncultured Rubrobacteraceae bacterium</name>
    <dbReference type="NCBI Taxonomy" id="349277"/>
    <lineage>
        <taxon>Bacteria</taxon>
        <taxon>Bacillati</taxon>
        <taxon>Actinomycetota</taxon>
        <taxon>Rubrobacteria</taxon>
        <taxon>Rubrobacterales</taxon>
        <taxon>Rubrobacteraceae</taxon>
        <taxon>environmental samples</taxon>
    </lineage>
</organism>
<evidence type="ECO:0000256" key="9">
    <source>
        <dbReference type="ARBA" id="ARBA00023012"/>
    </source>
</evidence>
<dbReference type="EC" id="2.7.13.3" evidence="3"/>
<dbReference type="InterPro" id="IPR050428">
    <property type="entry name" value="TCS_sensor_his_kinase"/>
</dbReference>
<dbReference type="InterPro" id="IPR036890">
    <property type="entry name" value="HATPase_C_sf"/>
</dbReference>
<dbReference type="EMBL" id="CADCVF010000024">
    <property type="protein sequence ID" value="CAA9451964.1"/>
    <property type="molecule type" value="Genomic_DNA"/>
</dbReference>
<sequence>MLERMRWRLTMGYAGIFALILIFLAIAAVAGFSRELTNQQDTLLRQEAEDQTRNLLDGEHREVLAEGSAEYSWVALDPAGHVTDRDPTAATLGTLGLPSKELAEQALMEGEEVSATIRGPQGRVRVVSMPMRESGEVVGVIQYARSLKGVQQTISRLVLVLLPLALGGLGAALLGGLYMAGRAVRPARESFERQRAFIADASHELKTPLTLIRADAEVVLYRGTLNEDDRKLVEHALAETERMGAILSDLLLVARLDAGKLEVSEKPFDLTAILSEEAERFGVRAAAREIRLEVRVPGELPAFGDAKRTGQVLAVLLDNAVRFTPSGGYIAVRGRLRDRWVEVSVMDSGPGMSSEHLSRVFDRFYRAEAARTRGRAGGGTGLGLAIARDLARAQGGDLTAENVEGQGATLRLRLPRG</sequence>
<evidence type="ECO:0000256" key="5">
    <source>
        <dbReference type="ARBA" id="ARBA00022679"/>
    </source>
</evidence>
<dbReference type="InterPro" id="IPR036097">
    <property type="entry name" value="HisK_dim/P_sf"/>
</dbReference>
<evidence type="ECO:0000256" key="11">
    <source>
        <dbReference type="SAM" id="Phobius"/>
    </source>
</evidence>
<dbReference type="PRINTS" id="PR00344">
    <property type="entry name" value="BCTRLSENSOR"/>
</dbReference>
<evidence type="ECO:0000256" key="10">
    <source>
        <dbReference type="ARBA" id="ARBA00023136"/>
    </source>
</evidence>
<dbReference type="GO" id="GO:0000155">
    <property type="term" value="F:phosphorelay sensor kinase activity"/>
    <property type="evidence" value="ECO:0007669"/>
    <property type="project" value="InterPro"/>
</dbReference>
<dbReference type="GO" id="GO:0034220">
    <property type="term" value="P:monoatomic ion transmembrane transport"/>
    <property type="evidence" value="ECO:0007669"/>
    <property type="project" value="UniProtKB-KW"/>
</dbReference>
<feature type="transmembrane region" description="Helical" evidence="11">
    <location>
        <begin position="12"/>
        <end position="32"/>
    </location>
</feature>
<gene>
    <name evidence="13" type="ORF">AVDCRST_MAG58-2133</name>
</gene>
<keyword evidence="8 11" id="KW-1133">Transmembrane helix</keyword>
<dbReference type="Pfam" id="PF02518">
    <property type="entry name" value="HATPase_c"/>
    <property type="match status" value="1"/>
</dbReference>
<keyword evidence="13" id="KW-0407">Ion channel</keyword>
<dbReference type="PANTHER" id="PTHR45436:SF5">
    <property type="entry name" value="SENSOR HISTIDINE KINASE TRCS"/>
    <property type="match status" value="1"/>
</dbReference>
<dbReference type="SUPFAM" id="SSF47384">
    <property type="entry name" value="Homodimeric domain of signal transducing histidine kinase"/>
    <property type="match status" value="1"/>
</dbReference>
<dbReference type="Gene3D" id="1.10.287.130">
    <property type="match status" value="1"/>
</dbReference>
<comment type="catalytic activity">
    <reaction evidence="1">
        <text>ATP + protein L-histidine = ADP + protein N-phospho-L-histidine.</text>
        <dbReference type="EC" id="2.7.13.3"/>
    </reaction>
</comment>
<proteinExistence type="predicted"/>
<dbReference type="PROSITE" id="PS50109">
    <property type="entry name" value="HIS_KIN"/>
    <property type="match status" value="1"/>
</dbReference>
<keyword evidence="13" id="KW-0406">Ion transport</keyword>
<feature type="domain" description="Histidine kinase" evidence="12">
    <location>
        <begin position="200"/>
        <end position="417"/>
    </location>
</feature>